<name>A0ACC2IPW2_9PEZI</name>
<gene>
    <name evidence="1" type="ORF">ONZ43_g4276</name>
</gene>
<sequence length="567" mass="63707">MPAITLETFEVIVVGAGWNGLIAAYTYLKLAPETSLVIVDDGKTIGGTWSIEKIYPNLYAQINTPKFEFTMWPMKPDGISEDGYIPAMTVHEYLVSFAKEFGLAKRTRLNTHVSEVTRASDGKKWKLTVDNGPDLVCDKLIYATGPTSSIIVPDWPKSGFTRPIVHSQVMGEHLPWIEKTCERVTVVGGAKSAFDTVFMLVKAGQKVDWIMRDSPSGPLSISAPTFLGLWSTVDHVSTRFASSFSPSIMNTSGLWYRFLQRTWPGLTLSTLYWRTSTYLSAAHANYDANESMEMLRPKPYEYGMFWGSGGVGIASAPDFWKILHSGDVTIRRGEVDSFSHGNVVNLKDGHSFETDFVILCTGYDKGYKAFTPQLQEQCGLYYDLGKNGSRWSEIDARAAAIVDQKLPFLNYLEKPTSNSVSKPSHGPSRHYRRLIVPEMAARGDRSILFPGQIHSVFTPLTGEVQALWGAAFMLGYIDLPPQADMELEAATFNAWTHKRYLEQGKKHAYFIYDYLSYIDTLLRDLGLKPNRKSSWFAEYFSPYQPGDYKGLIKDYCDVLRKQGKLKT</sequence>
<reference evidence="1" key="1">
    <citation type="submission" date="2022-11" db="EMBL/GenBank/DDBJ databases">
        <title>Genome Sequence of Nemania bipapillata.</title>
        <authorList>
            <person name="Buettner E."/>
        </authorList>
    </citation>
    <scope>NUCLEOTIDE SEQUENCE</scope>
    <source>
        <strain evidence="1">CP14</strain>
    </source>
</reference>
<accession>A0ACC2IPW2</accession>
<dbReference type="EMBL" id="JAPESX010001126">
    <property type="protein sequence ID" value="KAJ8117148.1"/>
    <property type="molecule type" value="Genomic_DNA"/>
</dbReference>
<protein>
    <submittedName>
        <fullName evidence="1">Uncharacterized protein</fullName>
    </submittedName>
</protein>
<dbReference type="Proteomes" id="UP001153334">
    <property type="component" value="Unassembled WGS sequence"/>
</dbReference>
<proteinExistence type="predicted"/>
<organism evidence="1 2">
    <name type="scientific">Nemania bipapillata</name>
    <dbReference type="NCBI Taxonomy" id="110536"/>
    <lineage>
        <taxon>Eukaryota</taxon>
        <taxon>Fungi</taxon>
        <taxon>Dikarya</taxon>
        <taxon>Ascomycota</taxon>
        <taxon>Pezizomycotina</taxon>
        <taxon>Sordariomycetes</taxon>
        <taxon>Xylariomycetidae</taxon>
        <taxon>Xylariales</taxon>
        <taxon>Xylariaceae</taxon>
        <taxon>Nemania</taxon>
    </lineage>
</organism>
<comment type="caution">
    <text evidence="1">The sequence shown here is derived from an EMBL/GenBank/DDBJ whole genome shotgun (WGS) entry which is preliminary data.</text>
</comment>
<evidence type="ECO:0000313" key="2">
    <source>
        <dbReference type="Proteomes" id="UP001153334"/>
    </source>
</evidence>
<keyword evidence="2" id="KW-1185">Reference proteome</keyword>
<evidence type="ECO:0000313" key="1">
    <source>
        <dbReference type="EMBL" id="KAJ8117148.1"/>
    </source>
</evidence>